<dbReference type="GO" id="GO:0000981">
    <property type="term" value="F:DNA-binding transcription factor activity, RNA polymerase II-specific"/>
    <property type="evidence" value="ECO:0007669"/>
    <property type="project" value="InterPro"/>
</dbReference>
<feature type="region of interest" description="Disordered" evidence="8">
    <location>
        <begin position="898"/>
        <end position="926"/>
    </location>
</feature>
<dbReference type="GO" id="GO:0045944">
    <property type="term" value="P:positive regulation of transcription by RNA polymerase II"/>
    <property type="evidence" value="ECO:0007669"/>
    <property type="project" value="TreeGrafter"/>
</dbReference>
<keyword evidence="3" id="KW-0862">Zinc</keyword>
<dbReference type="InterPro" id="IPR001138">
    <property type="entry name" value="Zn2Cys6_DnaBD"/>
</dbReference>
<name>A0A0P7BBB0_9HYPO</name>
<evidence type="ECO:0000256" key="3">
    <source>
        <dbReference type="ARBA" id="ARBA00022833"/>
    </source>
</evidence>
<comment type="caution">
    <text evidence="10">The sequence shown here is derived from an EMBL/GenBank/DDBJ whole genome shotgun (WGS) entry which is preliminary data.</text>
</comment>
<feature type="compositionally biased region" description="Acidic residues" evidence="8">
    <location>
        <begin position="1"/>
        <end position="10"/>
    </location>
</feature>
<gene>
    <name evidence="10" type="ORF">AK830_g6919</name>
</gene>
<dbReference type="PANTHER" id="PTHR47540:SF1">
    <property type="entry name" value="ACTIVATOR OF STRESS GENES 1-RELATED"/>
    <property type="match status" value="1"/>
</dbReference>
<feature type="compositionally biased region" description="Polar residues" evidence="8">
    <location>
        <begin position="703"/>
        <end position="724"/>
    </location>
</feature>
<dbReference type="InterPro" id="IPR036864">
    <property type="entry name" value="Zn2-C6_fun-type_DNA-bd_sf"/>
</dbReference>
<evidence type="ECO:0000256" key="8">
    <source>
        <dbReference type="SAM" id="MobiDB-lite"/>
    </source>
</evidence>
<keyword evidence="6" id="KW-0804">Transcription</keyword>
<dbReference type="GO" id="GO:0005634">
    <property type="term" value="C:nucleus"/>
    <property type="evidence" value="ECO:0007669"/>
    <property type="project" value="UniProtKB-SubCell"/>
</dbReference>
<feature type="compositionally biased region" description="Polar residues" evidence="8">
    <location>
        <begin position="147"/>
        <end position="160"/>
    </location>
</feature>
<dbReference type="OrthoDB" id="422427at2759"/>
<dbReference type="GO" id="GO:0006351">
    <property type="term" value="P:DNA-templated transcription"/>
    <property type="evidence" value="ECO:0007669"/>
    <property type="project" value="InterPro"/>
</dbReference>
<feature type="domain" description="Zn(2)-C6 fungal-type" evidence="9">
    <location>
        <begin position="56"/>
        <end position="85"/>
    </location>
</feature>
<proteinExistence type="predicted"/>
<accession>A0A0P7BBB0</accession>
<evidence type="ECO:0000256" key="1">
    <source>
        <dbReference type="ARBA" id="ARBA00004123"/>
    </source>
</evidence>
<comment type="subcellular location">
    <subcellularLocation>
        <location evidence="1">Nucleus</location>
    </subcellularLocation>
</comment>
<feature type="region of interest" description="Disordered" evidence="8">
    <location>
        <begin position="214"/>
        <end position="246"/>
    </location>
</feature>
<dbReference type="CDD" id="cd00067">
    <property type="entry name" value="GAL4"/>
    <property type="match status" value="1"/>
</dbReference>
<keyword evidence="4" id="KW-0805">Transcription regulation</keyword>
<dbReference type="Pfam" id="PF04082">
    <property type="entry name" value="Fungal_trans"/>
    <property type="match status" value="1"/>
</dbReference>
<keyword evidence="2" id="KW-0479">Metal-binding</keyword>
<dbReference type="Proteomes" id="UP000050424">
    <property type="component" value="Unassembled WGS sequence"/>
</dbReference>
<feature type="region of interest" description="Disordered" evidence="8">
    <location>
        <begin position="1"/>
        <end position="55"/>
    </location>
</feature>
<dbReference type="PANTHER" id="PTHR47540">
    <property type="entry name" value="THIAMINE REPRESSIBLE GENES REGULATORY PROTEIN THI5"/>
    <property type="match status" value="1"/>
</dbReference>
<organism evidence="10 11">
    <name type="scientific">Neonectria ditissima</name>
    <dbReference type="NCBI Taxonomy" id="78410"/>
    <lineage>
        <taxon>Eukaryota</taxon>
        <taxon>Fungi</taxon>
        <taxon>Dikarya</taxon>
        <taxon>Ascomycota</taxon>
        <taxon>Pezizomycotina</taxon>
        <taxon>Sordariomycetes</taxon>
        <taxon>Hypocreomycetidae</taxon>
        <taxon>Hypocreales</taxon>
        <taxon>Nectriaceae</taxon>
        <taxon>Neonectria</taxon>
    </lineage>
</organism>
<evidence type="ECO:0000256" key="7">
    <source>
        <dbReference type="ARBA" id="ARBA00023242"/>
    </source>
</evidence>
<evidence type="ECO:0000313" key="11">
    <source>
        <dbReference type="Proteomes" id="UP000050424"/>
    </source>
</evidence>
<dbReference type="EMBL" id="LKCW01000101">
    <property type="protein sequence ID" value="KPM39633.1"/>
    <property type="molecule type" value="Genomic_DNA"/>
</dbReference>
<keyword evidence="5" id="KW-0238">DNA-binding</keyword>
<evidence type="ECO:0000256" key="5">
    <source>
        <dbReference type="ARBA" id="ARBA00023125"/>
    </source>
</evidence>
<dbReference type="Gene3D" id="4.10.240.10">
    <property type="entry name" value="Zn(2)-C6 fungal-type DNA-binding domain"/>
    <property type="match status" value="1"/>
</dbReference>
<dbReference type="InterPro" id="IPR051711">
    <property type="entry name" value="Stress_Response_Reg"/>
</dbReference>
<evidence type="ECO:0000256" key="2">
    <source>
        <dbReference type="ARBA" id="ARBA00022723"/>
    </source>
</evidence>
<evidence type="ECO:0000259" key="9">
    <source>
        <dbReference type="PROSITE" id="PS50048"/>
    </source>
</evidence>
<dbReference type="CDD" id="cd12148">
    <property type="entry name" value="fungal_TF_MHR"/>
    <property type="match status" value="1"/>
</dbReference>
<feature type="compositionally biased region" description="Polar residues" evidence="8">
    <location>
        <begin position="12"/>
        <end position="30"/>
    </location>
</feature>
<dbReference type="GO" id="GO:0008270">
    <property type="term" value="F:zinc ion binding"/>
    <property type="evidence" value="ECO:0007669"/>
    <property type="project" value="InterPro"/>
</dbReference>
<keyword evidence="11" id="KW-1185">Reference proteome</keyword>
<evidence type="ECO:0000256" key="4">
    <source>
        <dbReference type="ARBA" id="ARBA00023015"/>
    </source>
</evidence>
<dbReference type="Pfam" id="PF00172">
    <property type="entry name" value="Zn_clus"/>
    <property type="match status" value="1"/>
</dbReference>
<dbReference type="STRING" id="78410.A0A0P7BBB0"/>
<feature type="region of interest" description="Disordered" evidence="8">
    <location>
        <begin position="684"/>
        <end position="724"/>
    </location>
</feature>
<feature type="region of interest" description="Disordered" evidence="8">
    <location>
        <begin position="138"/>
        <end position="170"/>
    </location>
</feature>
<dbReference type="SUPFAM" id="SSF57701">
    <property type="entry name" value="Zn2/Cys6 DNA-binding domain"/>
    <property type="match status" value="1"/>
</dbReference>
<feature type="compositionally biased region" description="Low complexity" evidence="8">
    <location>
        <begin position="234"/>
        <end position="246"/>
    </location>
</feature>
<protein>
    <recommendedName>
        <fullName evidence="9">Zn(2)-C6 fungal-type domain-containing protein</fullName>
    </recommendedName>
</protein>
<dbReference type="SMART" id="SM00066">
    <property type="entry name" value="GAL4"/>
    <property type="match status" value="1"/>
</dbReference>
<dbReference type="InterPro" id="IPR007219">
    <property type="entry name" value="XnlR_reg_dom"/>
</dbReference>
<evidence type="ECO:0000256" key="6">
    <source>
        <dbReference type="ARBA" id="ARBA00023163"/>
    </source>
</evidence>
<sequence>MSPDVAEDDPGQASTDWQANEAPSPSLSAKSDNDLDDDGTDAPSQPIQKRRRVTRACDECRRKKIKCDGKQPCTHCSVYSYECTYDKPSNRRRNPAPQYIEALESRLQRAESLLHKFMPDVDLADPNLDPAIQQEFHNREHARSSKSRTPQIAQQSQLVQQHPDPSESHLTSMIDSIGQLEIDDRGGWDFHGVSSGAVFLKRMKEHFRGMLGPVGKAPFHPRPDRTTGLANLDSPSPAANSPFSAVPSCPELPPKEVARKLCYYSLSCATCLVRIVHVPSFYEKFEKIYEKPLDNLSQDETHFLGLLFAVLALGCMYDNLDDDSEGMAFGEASQEGIKYYNSARALLQDITECRDLTSLQALLFIILFLQATSNLNGCYSFVGIALRSALKIGLHRHLQHEKLNTIEEEVRKRVFYVIRQMDIYVSTLLGFPLLLNVDDIDQPFPAEVDDEFITATGILQPPIGTSSFFEAFNAHSQLMEILSKITKYVYPMKGLGQSVMKDNKPTSTYLISYGRIKEIEADLHTWFERLPQNWRPSADGPIEVVRVRHLLRFAYAHVQLVLYRPFLHYVSPRLSQGTKVDELSYACAAAAISVSRNIVHIGLEIRKQRVLSGPYWFMLYTEFFAVLSLVFYATENPEKPGSGEVLADARAGMQMIAALADKSMSAERVTNALEVLFDQLPESLDPGRIRTAPSKKRSAPTGRPSSVSSQQTTMPPSMSSRQTNDFVRGSSQLTNTSYATSFTQGTMDQAPSSSVSGFQDGVFTSSFGDFMPLDMQARHTPGSTTSTATSSQRNPYPAQPLGIHNPVNKLESLMFPSEDPFAYPNQPMMELGFPGKSDPPSSVSDQGQDMQLFLTGTFDDVESQIFGNPPPYMMHQQNQPMMNIASQMFDPGMMAMPSSSGHPMAPQSHRQPQPHVQPHARQQAHPAHLMANRRAHTQRHQERQIQQMFTEQGMQADWGSFFGSGRGGFQGM</sequence>
<dbReference type="AlphaFoldDB" id="A0A0P7BBB0"/>
<reference evidence="10 11" key="1">
    <citation type="submission" date="2015-09" db="EMBL/GenBank/DDBJ databases">
        <title>Draft genome of a European isolate of the apple canker pathogen Neonectria ditissima.</title>
        <authorList>
            <person name="Gomez-Cortecero A."/>
            <person name="Harrison R.J."/>
            <person name="Armitage A.D."/>
        </authorList>
    </citation>
    <scope>NUCLEOTIDE SEQUENCE [LARGE SCALE GENOMIC DNA]</scope>
    <source>
        <strain evidence="10 11">R09/05</strain>
    </source>
</reference>
<dbReference type="PROSITE" id="PS00463">
    <property type="entry name" value="ZN2_CY6_FUNGAL_1"/>
    <property type="match status" value="1"/>
</dbReference>
<dbReference type="SMART" id="SM00906">
    <property type="entry name" value="Fungal_trans"/>
    <property type="match status" value="1"/>
</dbReference>
<dbReference type="PROSITE" id="PS50048">
    <property type="entry name" value="ZN2_CY6_FUNGAL_2"/>
    <property type="match status" value="1"/>
</dbReference>
<evidence type="ECO:0000313" key="10">
    <source>
        <dbReference type="EMBL" id="KPM39633.1"/>
    </source>
</evidence>
<keyword evidence="7" id="KW-0539">Nucleus</keyword>
<dbReference type="GO" id="GO:0043565">
    <property type="term" value="F:sequence-specific DNA binding"/>
    <property type="evidence" value="ECO:0007669"/>
    <property type="project" value="TreeGrafter"/>
</dbReference>